<feature type="compositionally biased region" description="Basic and acidic residues" evidence="15">
    <location>
        <begin position="59"/>
        <end position="68"/>
    </location>
</feature>
<dbReference type="HOGENOM" id="CLU_004391_1_0_1"/>
<keyword evidence="19" id="KW-1185">Reference proteome</keyword>
<dbReference type="PANTHER" id="PTHR45814:SF2">
    <property type="entry name" value="HISTONE-LYSINE N-METHYLTRANSFERASE SETD1"/>
    <property type="match status" value="1"/>
</dbReference>
<dbReference type="GO" id="GO:0048188">
    <property type="term" value="C:Set1C/COMPASS complex"/>
    <property type="evidence" value="ECO:0007669"/>
    <property type="project" value="EnsemblFungi"/>
</dbReference>
<dbReference type="SMART" id="SM00317">
    <property type="entry name" value="SET"/>
    <property type="match status" value="1"/>
</dbReference>
<evidence type="ECO:0000259" key="17">
    <source>
        <dbReference type="PROSITE" id="PS50868"/>
    </source>
</evidence>
<dbReference type="InterPro" id="IPR001214">
    <property type="entry name" value="SET_dom"/>
</dbReference>
<keyword evidence="6 14" id="KW-0489">Methyltransferase</keyword>
<evidence type="ECO:0000256" key="6">
    <source>
        <dbReference type="ARBA" id="ARBA00022603"/>
    </source>
</evidence>
<dbReference type="PROSITE" id="PS51572">
    <property type="entry name" value="SAM_MT43_1"/>
    <property type="match status" value="1"/>
</dbReference>
<dbReference type="InterPro" id="IPR003616">
    <property type="entry name" value="Post-SET_dom"/>
</dbReference>
<dbReference type="GO" id="GO:0055092">
    <property type="term" value="P:sterol homeostasis"/>
    <property type="evidence" value="ECO:0007669"/>
    <property type="project" value="EnsemblFungi"/>
</dbReference>
<dbReference type="GO" id="GO:0032259">
    <property type="term" value="P:methylation"/>
    <property type="evidence" value="ECO:0007669"/>
    <property type="project" value="UniProtKB-KW"/>
</dbReference>
<gene>
    <name evidence="18" type="primary">TPHA0I01480</name>
    <name evidence="18" type="ordered locus">TPHA_0I01480</name>
</gene>
<dbReference type="SMART" id="SM01291">
    <property type="entry name" value="N-SET"/>
    <property type="match status" value="1"/>
</dbReference>
<dbReference type="Gene3D" id="3.30.70.330">
    <property type="match status" value="1"/>
</dbReference>
<dbReference type="GO" id="GO:1902275">
    <property type="term" value="P:regulation of chromatin organization"/>
    <property type="evidence" value="ECO:0007669"/>
    <property type="project" value="EnsemblFungi"/>
</dbReference>
<dbReference type="Pfam" id="PF11764">
    <property type="entry name" value="N-SET"/>
    <property type="match status" value="1"/>
</dbReference>
<dbReference type="GO" id="GO:0000122">
    <property type="term" value="P:negative regulation of transcription by RNA polymerase II"/>
    <property type="evidence" value="ECO:0007669"/>
    <property type="project" value="EnsemblFungi"/>
</dbReference>
<feature type="domain" description="SET" evidence="16">
    <location>
        <begin position="888"/>
        <end position="1005"/>
    </location>
</feature>
<dbReference type="InterPro" id="IPR012677">
    <property type="entry name" value="Nucleotide-bd_a/b_plait_sf"/>
</dbReference>
<comment type="function">
    <text evidence="14">Catalytic component of the COMPASS (Set1C) complex that specifically mono-, di- and trimethylates histone H3 to form H3K4me1/2/3. COMPASS recognizes ubiquitinated H2B on one face of the nucleosome which stimulates the methylation of H3 on the opposing face.</text>
</comment>
<evidence type="ECO:0000256" key="5">
    <source>
        <dbReference type="ARBA" id="ARBA00022454"/>
    </source>
</evidence>
<dbReference type="Gene3D" id="2.170.270.10">
    <property type="entry name" value="SET domain"/>
    <property type="match status" value="1"/>
</dbReference>
<dbReference type="GO" id="GO:0030466">
    <property type="term" value="P:silent mating-type cassette heterochromatin formation"/>
    <property type="evidence" value="ECO:0007669"/>
    <property type="project" value="EnsemblFungi"/>
</dbReference>
<evidence type="ECO:0000259" key="16">
    <source>
        <dbReference type="PROSITE" id="PS50280"/>
    </source>
</evidence>
<dbReference type="OrthoDB" id="308383at2759"/>
<dbReference type="Proteomes" id="UP000005666">
    <property type="component" value="Chromosome 9"/>
</dbReference>
<comment type="subunit">
    <text evidence="14">Component of the COMPASS (Set1C) complex.</text>
</comment>
<evidence type="ECO:0000256" key="3">
    <source>
        <dbReference type="ARBA" id="ARBA00012182"/>
    </source>
</evidence>
<organism evidence="18 19">
    <name type="scientific">Tetrapisispora phaffii (strain ATCC 24235 / CBS 4417 / NBRC 1672 / NRRL Y-8282 / UCD 70-5)</name>
    <name type="common">Yeast</name>
    <name type="synonym">Fabospora phaffii</name>
    <dbReference type="NCBI Taxonomy" id="1071381"/>
    <lineage>
        <taxon>Eukaryota</taxon>
        <taxon>Fungi</taxon>
        <taxon>Dikarya</taxon>
        <taxon>Ascomycota</taxon>
        <taxon>Saccharomycotina</taxon>
        <taxon>Saccharomycetes</taxon>
        <taxon>Saccharomycetales</taxon>
        <taxon>Saccharomycetaceae</taxon>
        <taxon>Tetrapisispora</taxon>
    </lineage>
</organism>
<dbReference type="GO" id="GO:0033554">
    <property type="term" value="P:cellular response to stress"/>
    <property type="evidence" value="ECO:0007669"/>
    <property type="project" value="EnsemblFungi"/>
</dbReference>
<dbReference type="InterPro" id="IPR017111">
    <property type="entry name" value="Set1_fungi"/>
</dbReference>
<evidence type="ECO:0000256" key="12">
    <source>
        <dbReference type="ARBA" id="ARBA00047583"/>
    </source>
</evidence>
<dbReference type="GO" id="GO:0003723">
    <property type="term" value="F:RNA binding"/>
    <property type="evidence" value="ECO:0007669"/>
    <property type="project" value="EnsemblFungi"/>
</dbReference>
<dbReference type="GO" id="GO:1903341">
    <property type="term" value="P:regulation of meiotic DNA double-strand break formation"/>
    <property type="evidence" value="ECO:0007669"/>
    <property type="project" value="EnsemblFungi"/>
</dbReference>
<dbReference type="GO" id="GO:0007130">
    <property type="term" value="P:synaptonemal complex assembly"/>
    <property type="evidence" value="ECO:0007669"/>
    <property type="project" value="EnsemblFungi"/>
</dbReference>
<dbReference type="GO" id="GO:0045944">
    <property type="term" value="P:positive regulation of transcription by RNA polymerase II"/>
    <property type="evidence" value="ECO:0007669"/>
    <property type="project" value="EnsemblFungi"/>
</dbReference>
<evidence type="ECO:0000313" key="19">
    <source>
        <dbReference type="Proteomes" id="UP000005666"/>
    </source>
</evidence>
<dbReference type="GO" id="GO:0031509">
    <property type="term" value="P:subtelomeric heterochromatin formation"/>
    <property type="evidence" value="ECO:0007669"/>
    <property type="project" value="EnsemblFungi"/>
</dbReference>
<evidence type="ECO:0000256" key="13">
    <source>
        <dbReference type="ARBA" id="ARBA00049129"/>
    </source>
</evidence>
<feature type="compositionally biased region" description="Low complexity" evidence="15">
    <location>
        <begin position="22"/>
        <end position="33"/>
    </location>
</feature>
<dbReference type="SUPFAM" id="SSF82199">
    <property type="entry name" value="SET domain"/>
    <property type="match status" value="1"/>
</dbReference>
<evidence type="ECO:0000256" key="9">
    <source>
        <dbReference type="ARBA" id="ARBA00022853"/>
    </source>
</evidence>
<keyword evidence="9 14" id="KW-0156">Chromatin regulator</keyword>
<feature type="region of interest" description="Disordered" evidence="15">
    <location>
        <begin position="1"/>
        <end position="93"/>
    </location>
</feature>
<dbReference type="GO" id="GO:0000183">
    <property type="term" value="P:rDNA heterochromatin formation"/>
    <property type="evidence" value="ECO:0007669"/>
    <property type="project" value="EnsemblFungi"/>
</dbReference>
<dbReference type="GO" id="GO:0042138">
    <property type="term" value="P:meiotic DNA double-strand break formation"/>
    <property type="evidence" value="ECO:0007669"/>
    <property type="project" value="EnsemblFungi"/>
</dbReference>
<reference evidence="18 19" key="1">
    <citation type="journal article" date="2011" name="Proc. Natl. Acad. Sci. U.S.A.">
        <title>Evolutionary erosion of yeast sex chromosomes by mating-type switching accidents.</title>
        <authorList>
            <person name="Gordon J.L."/>
            <person name="Armisen D."/>
            <person name="Proux-Wera E."/>
            <person name="Oheigeartaigh S.S."/>
            <person name="Byrne K.P."/>
            <person name="Wolfe K.H."/>
        </authorList>
    </citation>
    <scope>NUCLEOTIDE SEQUENCE [LARGE SCALE GENOMIC DNA]</scope>
    <source>
        <strain evidence="19">ATCC 24235 / CBS 4417 / NBRC 1672 / NRRL Y-8282 / UCD 70-5</strain>
    </source>
</reference>
<dbReference type="Pfam" id="PF21569">
    <property type="entry name" value="SET1_RBD"/>
    <property type="match status" value="1"/>
</dbReference>
<feature type="compositionally biased region" description="Polar residues" evidence="15">
    <location>
        <begin position="69"/>
        <end position="90"/>
    </location>
</feature>
<dbReference type="GO" id="GO:0030437">
    <property type="term" value="P:ascospore formation"/>
    <property type="evidence" value="ECO:0007669"/>
    <property type="project" value="EnsemblFungi"/>
</dbReference>
<evidence type="ECO:0000256" key="11">
    <source>
        <dbReference type="ARBA" id="ARBA00047571"/>
    </source>
</evidence>
<evidence type="ECO:0000256" key="10">
    <source>
        <dbReference type="ARBA" id="ARBA00023242"/>
    </source>
</evidence>
<dbReference type="GO" id="GO:1905088">
    <property type="term" value="P:positive regulation of synaptonemal complex assembly"/>
    <property type="evidence" value="ECO:0007669"/>
    <property type="project" value="EnsemblFungi"/>
</dbReference>
<comment type="subcellular location">
    <subcellularLocation>
        <location evidence="2">Chromosome</location>
    </subcellularLocation>
    <subcellularLocation>
        <location evidence="1 14">Nucleus</location>
    </subcellularLocation>
</comment>
<dbReference type="SMART" id="SM00508">
    <property type="entry name" value="PostSET"/>
    <property type="match status" value="1"/>
</dbReference>
<dbReference type="GO" id="GO:0000781">
    <property type="term" value="C:chromosome, telomeric region"/>
    <property type="evidence" value="ECO:0007669"/>
    <property type="project" value="EnsemblFungi"/>
</dbReference>
<dbReference type="InterPro" id="IPR024636">
    <property type="entry name" value="SET_assoc"/>
</dbReference>
<dbReference type="EC" id="2.1.1.354" evidence="3 14"/>
<evidence type="ECO:0000313" key="18">
    <source>
        <dbReference type="EMBL" id="CCE64654.1"/>
    </source>
</evidence>
<evidence type="ECO:0000256" key="14">
    <source>
        <dbReference type="PIRNR" id="PIRNR037104"/>
    </source>
</evidence>
<name>G8BXM6_TETPH</name>
<dbReference type="PROSITE" id="PS50280">
    <property type="entry name" value="SET"/>
    <property type="match status" value="1"/>
</dbReference>
<dbReference type="AlphaFoldDB" id="G8BXM6"/>
<dbReference type="OMA" id="ERLPCLC"/>
<feature type="region of interest" description="Disordered" evidence="15">
    <location>
        <begin position="572"/>
        <end position="612"/>
    </location>
</feature>
<dbReference type="InterPro" id="IPR046341">
    <property type="entry name" value="SET_dom_sf"/>
</dbReference>
<dbReference type="PIRSF" id="PIRSF037104">
    <property type="entry name" value="Histone_H3-K4_mtfrase_Set1_fun"/>
    <property type="match status" value="1"/>
</dbReference>
<keyword evidence="8 14" id="KW-0949">S-adenosyl-L-methionine</keyword>
<accession>G8BXM6</accession>
<comment type="catalytic activity">
    <reaction evidence="12">
        <text>N(6)-methyl-L-lysyl(4)-[histone H3] + S-adenosyl-L-methionine = N(6),N(6)-dimethyl-L-lysyl(4)-[histone H3] + S-adenosyl-L-homocysteine + H(+)</text>
        <dbReference type="Rhea" id="RHEA:60268"/>
        <dbReference type="Rhea" id="RHEA-COMP:15540"/>
        <dbReference type="Rhea" id="RHEA-COMP:15543"/>
        <dbReference type="ChEBI" id="CHEBI:15378"/>
        <dbReference type="ChEBI" id="CHEBI:57856"/>
        <dbReference type="ChEBI" id="CHEBI:59789"/>
        <dbReference type="ChEBI" id="CHEBI:61929"/>
        <dbReference type="ChEBI" id="CHEBI:61976"/>
    </reaction>
</comment>
<evidence type="ECO:0000256" key="15">
    <source>
        <dbReference type="SAM" id="MobiDB-lite"/>
    </source>
</evidence>
<evidence type="ECO:0000256" key="4">
    <source>
        <dbReference type="ARBA" id="ARBA00015839"/>
    </source>
</evidence>
<dbReference type="GeneID" id="11534513"/>
<evidence type="ECO:0000256" key="8">
    <source>
        <dbReference type="ARBA" id="ARBA00022691"/>
    </source>
</evidence>
<dbReference type="PANTHER" id="PTHR45814">
    <property type="entry name" value="HISTONE-LYSINE N-METHYLTRANSFERASE SETD1"/>
    <property type="match status" value="1"/>
</dbReference>
<sequence length="1030" mass="118528">MSGYYNRRPTNGSSRPPKRSYNHYSQYNHSYDSTGGKRYYQNNGYSDEHYQDNSYSSRDNFHQSRDYNKYSSNNQTYTSKQNGNSSNVSIKSALRRPSPKLKYNTKFFMDKLHYFDPFKKALIHQNKMKPWKDMDSKNEYPKNGFVIAQEKIENKLRTVMKEITVNKGIKHSLDPRKNISKKAQSTSRTKCKSTLKDIPKILYDKYSIGPPPPSEIVVYPKGAVNSISEASVKNYFKSFGGISNFESFNDPNSAISLNIYLIKFDSPNGKIQDAIKSANNAVDKHTKNDCIIMGSGFNVTLNKNDFLKTIISKTIAKNELKAKELKIEMLTNERTAKLNGSNSNNTTVEQADRKHIFNDRKIPVDIVETVNNRPTLFVPKTFTINHNFSVEDFKIKLRRYRWARILDHKYGFYIVFNDMKHARECLTNESGSLKIVSRTRNYPVPIRFKLISSELTPAPAISRKHDLVFPTKPAMKVYGNKKELFEATTNILLRDLHNALDVDLRRKIIGPIIFDELNPSNYPDLLVKKKEKEAQLKNEKLKSTVTPDVKKSTDELGLFELYGGYVKSKANRRRLSYKSNHPSKRQRRDNTEEKPSAHILNEDETREDSQSIDSIRNIIKESDEEVSSEEISSAEENEYENIYDTSDMEMKDIADEEASELLTLVKEETSAKGSIIPPISSKSIFAPSISEIPLPVYEYEDFEKDPSKVLSISQFQDLIKDTEDIKILKSILDTYETKNNFSPYLLEYLLWKSNENRQNFDQATAWQTQLNGAPFDYSLLPKDTAFKANGFFTVSDKHKNSYLPHRRSLHTPLNTVNHHNESLVKQDHITKESSVEPDFMDNNNTDVSSSRVNRAMNRRFQQDIEAQKAVIGSESELLTLNQLNKRKKPVTFARSAIHNWGLYALQPIAAKEMIIEYVGERIRQPVSEMREIRYIKNGIGSSYLFRIDENTVIDATKKGGIARFINHCCDPSCTAKIIKVGGKKRIVIYALRDIDVNEELTYDYKFEREEDDQERLPCLCGAPNCKGFLN</sequence>
<keyword evidence="7 14" id="KW-0808">Transferase</keyword>
<dbReference type="EMBL" id="HE612864">
    <property type="protein sequence ID" value="CCE64654.1"/>
    <property type="molecule type" value="Genomic_DNA"/>
</dbReference>
<evidence type="ECO:0000256" key="7">
    <source>
        <dbReference type="ARBA" id="ARBA00022679"/>
    </source>
</evidence>
<protein>
    <recommendedName>
        <fullName evidence="4 14">Histone-lysine N-methyltransferase, H3 lysine-4 specific</fullName>
        <ecNumber evidence="3 14">2.1.1.354</ecNumber>
    </recommendedName>
</protein>
<dbReference type="InterPro" id="IPR044570">
    <property type="entry name" value="Set1-like"/>
</dbReference>
<dbReference type="InterPro" id="IPR048669">
    <property type="entry name" value="SET1_RBD"/>
</dbReference>
<dbReference type="Pfam" id="PF11767">
    <property type="entry name" value="SET_assoc"/>
    <property type="match status" value="1"/>
</dbReference>
<comment type="catalytic activity">
    <reaction evidence="13">
        <text>N(6),N(6)-dimethyl-L-lysyl(4)-[histone H3] + S-adenosyl-L-methionine = N(6),N(6),N(6)-trimethyl-L-lysyl(4)-[histone H3] + S-adenosyl-L-homocysteine + H(+)</text>
        <dbReference type="Rhea" id="RHEA:60272"/>
        <dbReference type="Rhea" id="RHEA-COMP:15537"/>
        <dbReference type="Rhea" id="RHEA-COMP:15540"/>
        <dbReference type="ChEBI" id="CHEBI:15378"/>
        <dbReference type="ChEBI" id="CHEBI:57856"/>
        <dbReference type="ChEBI" id="CHEBI:59789"/>
        <dbReference type="ChEBI" id="CHEBI:61961"/>
        <dbReference type="ChEBI" id="CHEBI:61976"/>
    </reaction>
</comment>
<dbReference type="eggNOG" id="KOG1080">
    <property type="taxonomic scope" value="Eukaryota"/>
</dbReference>
<dbReference type="Pfam" id="PF00856">
    <property type="entry name" value="SET"/>
    <property type="match status" value="1"/>
</dbReference>
<dbReference type="GO" id="GO:0140999">
    <property type="term" value="F:histone H3K4 trimethyltransferase activity"/>
    <property type="evidence" value="ECO:0007669"/>
    <property type="project" value="UniProtKB-EC"/>
</dbReference>
<feature type="compositionally biased region" description="Basic residues" evidence="15">
    <location>
        <begin position="572"/>
        <end position="587"/>
    </location>
</feature>
<proteinExistence type="predicted"/>
<dbReference type="KEGG" id="tpf:TPHA_0I01480"/>
<evidence type="ECO:0000256" key="1">
    <source>
        <dbReference type="ARBA" id="ARBA00004123"/>
    </source>
</evidence>
<dbReference type="RefSeq" id="XP_003687088.1">
    <property type="nucleotide sequence ID" value="XM_003687040.1"/>
</dbReference>
<feature type="domain" description="Post-SET" evidence="17">
    <location>
        <begin position="1014"/>
        <end position="1030"/>
    </location>
</feature>
<keyword evidence="5 14" id="KW-0158">Chromosome</keyword>
<feature type="compositionally biased region" description="Basic and acidic residues" evidence="15">
    <location>
        <begin position="588"/>
        <end position="609"/>
    </location>
</feature>
<comment type="catalytic activity">
    <reaction evidence="11 14">
        <text>L-lysyl(4)-[histone H3] + 3 S-adenosyl-L-methionine = N(6),N(6),N(6)-trimethyl-L-lysyl(4)-[histone H3] + 3 S-adenosyl-L-homocysteine + 3 H(+)</text>
        <dbReference type="Rhea" id="RHEA:60260"/>
        <dbReference type="Rhea" id="RHEA-COMP:15537"/>
        <dbReference type="Rhea" id="RHEA-COMP:15547"/>
        <dbReference type="ChEBI" id="CHEBI:15378"/>
        <dbReference type="ChEBI" id="CHEBI:29969"/>
        <dbReference type="ChEBI" id="CHEBI:57856"/>
        <dbReference type="ChEBI" id="CHEBI:59789"/>
        <dbReference type="ChEBI" id="CHEBI:61961"/>
        <dbReference type="EC" id="2.1.1.354"/>
    </reaction>
</comment>
<evidence type="ECO:0000256" key="2">
    <source>
        <dbReference type="ARBA" id="ARBA00004286"/>
    </source>
</evidence>
<dbReference type="InterPro" id="IPR024657">
    <property type="entry name" value="COMPASS_Set1_N-SET"/>
</dbReference>
<dbReference type="STRING" id="1071381.G8BXM6"/>
<dbReference type="GO" id="GO:0000723">
    <property type="term" value="P:telomere maintenance"/>
    <property type="evidence" value="ECO:0007669"/>
    <property type="project" value="EnsemblFungi"/>
</dbReference>
<keyword evidence="10 14" id="KW-0539">Nucleus</keyword>
<dbReference type="PROSITE" id="PS50868">
    <property type="entry name" value="POST_SET"/>
    <property type="match status" value="1"/>
</dbReference>